<evidence type="ECO:0000256" key="1">
    <source>
        <dbReference type="ARBA" id="ARBA00022448"/>
    </source>
</evidence>
<dbReference type="GO" id="GO:0009055">
    <property type="term" value="F:electron transfer activity"/>
    <property type="evidence" value="ECO:0007669"/>
    <property type="project" value="InterPro"/>
</dbReference>
<evidence type="ECO:0000259" key="8">
    <source>
        <dbReference type="PROSITE" id="PS51007"/>
    </source>
</evidence>
<dbReference type="eggNOG" id="COG2010">
    <property type="taxonomic scope" value="Bacteria"/>
</dbReference>
<name>F2NQV4_MARHT</name>
<dbReference type="PRINTS" id="PR00605">
    <property type="entry name" value="CYTCHROMECIC"/>
</dbReference>
<dbReference type="InterPro" id="IPR051459">
    <property type="entry name" value="Cytochrome_c-type_DH"/>
</dbReference>
<dbReference type="KEGG" id="mhd:Marky_1583"/>
<keyword evidence="7" id="KW-0732">Signal</keyword>
<dbReference type="OrthoDB" id="31970at2"/>
<sequence>MRVWGRTLLVALLLGGLALAQDGLGAQVYQQCAGCHQESGMGLPGIFPPLAGTLPRIAAAEGGRDYLIRVVLFGMMGPIESVNGSYNGQMPAWGGSFDDAQIAAVLNYVLTAWGNDALLPKGWEAIAPEEVQAARVEDLKPQEVLKLRPKVEFGE</sequence>
<evidence type="ECO:0000256" key="2">
    <source>
        <dbReference type="ARBA" id="ARBA00022617"/>
    </source>
</evidence>
<feature type="chain" id="PRO_5003287149" evidence="7">
    <location>
        <begin position="21"/>
        <end position="155"/>
    </location>
</feature>
<gene>
    <name evidence="9" type="ordered locus">Marky_1583</name>
</gene>
<dbReference type="Pfam" id="PF13442">
    <property type="entry name" value="Cytochrome_CBB3"/>
    <property type="match status" value="1"/>
</dbReference>
<evidence type="ECO:0000256" key="3">
    <source>
        <dbReference type="ARBA" id="ARBA00022723"/>
    </source>
</evidence>
<dbReference type="SUPFAM" id="SSF46626">
    <property type="entry name" value="Cytochrome c"/>
    <property type="match status" value="1"/>
</dbReference>
<dbReference type="PANTHER" id="PTHR35008">
    <property type="entry name" value="BLL4482 PROTEIN-RELATED"/>
    <property type="match status" value="1"/>
</dbReference>
<protein>
    <submittedName>
        <fullName evidence="9">Cytochrome c class I</fullName>
    </submittedName>
</protein>
<accession>F2NQV4</accession>
<evidence type="ECO:0000313" key="10">
    <source>
        <dbReference type="Proteomes" id="UP000007030"/>
    </source>
</evidence>
<dbReference type="PANTHER" id="PTHR35008:SF4">
    <property type="entry name" value="BLL4482 PROTEIN"/>
    <property type="match status" value="1"/>
</dbReference>
<dbReference type="PROSITE" id="PS51007">
    <property type="entry name" value="CYTC"/>
    <property type="match status" value="1"/>
</dbReference>
<keyword evidence="1" id="KW-0813">Transport</keyword>
<dbReference type="Proteomes" id="UP000007030">
    <property type="component" value="Chromosome"/>
</dbReference>
<keyword evidence="5 6" id="KW-0408">Iron</keyword>
<evidence type="ECO:0000256" key="7">
    <source>
        <dbReference type="SAM" id="SignalP"/>
    </source>
</evidence>
<dbReference type="InterPro" id="IPR009056">
    <property type="entry name" value="Cyt_c-like_dom"/>
</dbReference>
<dbReference type="InterPro" id="IPR036909">
    <property type="entry name" value="Cyt_c-like_dom_sf"/>
</dbReference>
<evidence type="ECO:0000256" key="4">
    <source>
        <dbReference type="ARBA" id="ARBA00022982"/>
    </source>
</evidence>
<dbReference type="STRING" id="869210.Marky_1583"/>
<keyword evidence="10" id="KW-1185">Reference proteome</keyword>
<dbReference type="GO" id="GO:0020037">
    <property type="term" value="F:heme binding"/>
    <property type="evidence" value="ECO:0007669"/>
    <property type="project" value="InterPro"/>
</dbReference>
<evidence type="ECO:0000313" key="9">
    <source>
        <dbReference type="EMBL" id="AEB12318.1"/>
    </source>
</evidence>
<keyword evidence="2 6" id="KW-0349">Heme</keyword>
<feature type="domain" description="Cytochrome c" evidence="8">
    <location>
        <begin position="20"/>
        <end position="113"/>
    </location>
</feature>
<feature type="signal peptide" evidence="7">
    <location>
        <begin position="1"/>
        <end position="20"/>
    </location>
</feature>
<dbReference type="EMBL" id="CP002630">
    <property type="protein sequence ID" value="AEB12318.1"/>
    <property type="molecule type" value="Genomic_DNA"/>
</dbReference>
<dbReference type="RefSeq" id="WP_013704365.1">
    <property type="nucleotide sequence ID" value="NC_015387.1"/>
</dbReference>
<evidence type="ECO:0000256" key="5">
    <source>
        <dbReference type="ARBA" id="ARBA00023004"/>
    </source>
</evidence>
<evidence type="ECO:0000256" key="6">
    <source>
        <dbReference type="PROSITE-ProRule" id="PRU00433"/>
    </source>
</evidence>
<dbReference type="GO" id="GO:0005506">
    <property type="term" value="F:iron ion binding"/>
    <property type="evidence" value="ECO:0007669"/>
    <property type="project" value="InterPro"/>
</dbReference>
<dbReference type="AlphaFoldDB" id="F2NQV4"/>
<proteinExistence type="predicted"/>
<dbReference type="Gene3D" id="1.10.760.10">
    <property type="entry name" value="Cytochrome c-like domain"/>
    <property type="match status" value="1"/>
</dbReference>
<dbReference type="HOGENOM" id="CLU_093848_3_0_0"/>
<organism evidence="9 10">
    <name type="scientific">Marinithermus hydrothermalis (strain DSM 14884 / JCM 11576 / T1)</name>
    <dbReference type="NCBI Taxonomy" id="869210"/>
    <lineage>
        <taxon>Bacteria</taxon>
        <taxon>Thermotogati</taxon>
        <taxon>Deinococcota</taxon>
        <taxon>Deinococci</taxon>
        <taxon>Thermales</taxon>
        <taxon>Thermaceae</taxon>
        <taxon>Marinithermus</taxon>
    </lineage>
</organism>
<keyword evidence="4" id="KW-0249">Electron transport</keyword>
<reference evidence="9 10" key="1">
    <citation type="journal article" date="2012" name="Stand. Genomic Sci.">
        <title>Complete genome sequence of the aerobic, heterotroph Marinithermus hydrothermalis type strain (T1(T)) from a deep-sea hydrothermal vent chimney.</title>
        <authorList>
            <person name="Copeland A."/>
            <person name="Gu W."/>
            <person name="Yasawong M."/>
            <person name="Lapidus A."/>
            <person name="Lucas S."/>
            <person name="Deshpande S."/>
            <person name="Pagani I."/>
            <person name="Tapia R."/>
            <person name="Cheng J.F."/>
            <person name="Goodwin L.A."/>
            <person name="Pitluck S."/>
            <person name="Liolios K."/>
            <person name="Ivanova N."/>
            <person name="Mavromatis K."/>
            <person name="Mikhailova N."/>
            <person name="Pati A."/>
            <person name="Chen A."/>
            <person name="Palaniappan K."/>
            <person name="Land M."/>
            <person name="Pan C."/>
            <person name="Brambilla E.M."/>
            <person name="Rohde M."/>
            <person name="Tindall B.J."/>
            <person name="Sikorski J."/>
            <person name="Goker M."/>
            <person name="Detter J.C."/>
            <person name="Bristow J."/>
            <person name="Eisen J.A."/>
            <person name="Markowitz V."/>
            <person name="Hugenholtz P."/>
            <person name="Kyrpides N.C."/>
            <person name="Klenk H.P."/>
            <person name="Woyke T."/>
        </authorList>
    </citation>
    <scope>NUCLEOTIDE SEQUENCE [LARGE SCALE GENOMIC DNA]</scope>
    <source>
        <strain evidence="10">DSM 14884 / JCM 11576 / T1</strain>
    </source>
</reference>
<keyword evidence="3 6" id="KW-0479">Metal-binding</keyword>
<dbReference type="InterPro" id="IPR008168">
    <property type="entry name" value="Cyt_C_IC"/>
</dbReference>